<evidence type="ECO:0000313" key="2">
    <source>
        <dbReference type="EMBL" id="MDO3397356.1"/>
    </source>
</evidence>
<sequence>MSIDTELTGSPDSIDAAARWLEGSLAAAVGEGGERVVAARRAASADWQGASATGFVSRMGVAVAKIDLVHDGASSAARELAAYAATLRRLQARMAEIRASARAAGLGVSGYVVEPPGVATSHPGPSPVGQVSPTLVDAHAAALDAFAAHQARVEAYQRAAAAAATVREELDGGVLALEGEYRGLTGPGMALTAMDIAGGFRTAGVVANASALRTAGEQLGKQADDYLELITRDPRGFGNHDLDHWDTQKLRGADMAAEAKEVETRAKGTALKLGGALTVVGVGLDLAAGESPTQAVVSNGGGLVAAIAIGATAGSVIPVVGTAVGAVVGAAVGIVVSGAIDSFFEDGVDVMNALDEGWESLKDTGGAIGDGVGAVVGGIGGLFD</sequence>
<accession>A0ABT8TTS5</accession>
<gene>
    <name evidence="2" type="ORF">QWJ41_16645</name>
</gene>
<protein>
    <recommendedName>
        <fullName evidence="4">WXG100 family type VII secretion target</fullName>
    </recommendedName>
</protein>
<keyword evidence="1" id="KW-0175">Coiled coil</keyword>
<dbReference type="Proteomes" id="UP001168363">
    <property type="component" value="Unassembled WGS sequence"/>
</dbReference>
<keyword evidence="3" id="KW-1185">Reference proteome</keyword>
<evidence type="ECO:0000313" key="3">
    <source>
        <dbReference type="Proteomes" id="UP001168363"/>
    </source>
</evidence>
<reference evidence="2" key="1">
    <citation type="submission" date="2023-06" db="EMBL/GenBank/DDBJ databases">
        <title>Genome sequence of Nocardioides sp. SOB44.</title>
        <authorList>
            <person name="Zhang G."/>
        </authorList>
    </citation>
    <scope>NUCLEOTIDE SEQUENCE</scope>
    <source>
        <strain evidence="2">SOB44</strain>
    </source>
</reference>
<feature type="coiled-coil region" evidence="1">
    <location>
        <begin position="73"/>
        <end position="100"/>
    </location>
</feature>
<name>A0ABT8TTS5_9ACTN</name>
<organism evidence="2 3">
    <name type="scientific">Nocardioides cremeus</name>
    <dbReference type="NCBI Taxonomy" id="3058044"/>
    <lineage>
        <taxon>Bacteria</taxon>
        <taxon>Bacillati</taxon>
        <taxon>Actinomycetota</taxon>
        <taxon>Actinomycetes</taxon>
        <taxon>Propionibacteriales</taxon>
        <taxon>Nocardioidaceae</taxon>
        <taxon>Nocardioides</taxon>
    </lineage>
</organism>
<evidence type="ECO:0000256" key="1">
    <source>
        <dbReference type="SAM" id="Coils"/>
    </source>
</evidence>
<proteinExistence type="predicted"/>
<dbReference type="RefSeq" id="WP_302709529.1">
    <property type="nucleotide sequence ID" value="NZ_JAULSC010000020.1"/>
</dbReference>
<dbReference type="EMBL" id="JAULSC010000020">
    <property type="protein sequence ID" value="MDO3397356.1"/>
    <property type="molecule type" value="Genomic_DNA"/>
</dbReference>
<comment type="caution">
    <text evidence="2">The sequence shown here is derived from an EMBL/GenBank/DDBJ whole genome shotgun (WGS) entry which is preliminary data.</text>
</comment>
<evidence type="ECO:0008006" key="4">
    <source>
        <dbReference type="Google" id="ProtNLM"/>
    </source>
</evidence>